<accession>A0A382J7N2</accession>
<feature type="transmembrane region" description="Helical" evidence="1">
    <location>
        <begin position="32"/>
        <end position="50"/>
    </location>
</feature>
<proteinExistence type="predicted"/>
<dbReference type="EMBL" id="UINC01071854">
    <property type="protein sequence ID" value="SVC07083.1"/>
    <property type="molecule type" value="Genomic_DNA"/>
</dbReference>
<gene>
    <name evidence="2" type="ORF">METZ01_LOCUS259937</name>
</gene>
<evidence type="ECO:0008006" key="3">
    <source>
        <dbReference type="Google" id="ProtNLM"/>
    </source>
</evidence>
<dbReference type="AlphaFoldDB" id="A0A382J7N2"/>
<dbReference type="PROSITE" id="PS51257">
    <property type="entry name" value="PROKAR_LIPOPROTEIN"/>
    <property type="match status" value="1"/>
</dbReference>
<feature type="transmembrane region" description="Helical" evidence="1">
    <location>
        <begin position="6"/>
        <end position="25"/>
    </location>
</feature>
<protein>
    <recommendedName>
        <fullName evidence="3">Rod shape-determining protein MreD</fullName>
    </recommendedName>
</protein>
<feature type="transmembrane region" description="Helical" evidence="1">
    <location>
        <begin position="104"/>
        <end position="122"/>
    </location>
</feature>
<sequence>MERQNRIAFVLLGANLLILTLLGCVNSKLGQFGFFLYLPGLFFLPGALHLDHIRGMPVAFLTGLALDQQIESTFGFHAFALAGLHALGTRWVRGSNFRKNLSPILFQLPANILFFVLWLAWIKVFENNSLDWTFGRWSVDLVASTIAMIPLAIWLPSFAKSLLLLTNGLPDGSEDLR</sequence>
<keyword evidence="1" id="KW-0812">Transmembrane</keyword>
<evidence type="ECO:0000313" key="2">
    <source>
        <dbReference type="EMBL" id="SVC07083.1"/>
    </source>
</evidence>
<keyword evidence="1" id="KW-0472">Membrane</keyword>
<reference evidence="2" key="1">
    <citation type="submission" date="2018-05" db="EMBL/GenBank/DDBJ databases">
        <authorList>
            <person name="Lanie J.A."/>
            <person name="Ng W.-L."/>
            <person name="Kazmierczak K.M."/>
            <person name="Andrzejewski T.M."/>
            <person name="Davidsen T.M."/>
            <person name="Wayne K.J."/>
            <person name="Tettelin H."/>
            <person name="Glass J.I."/>
            <person name="Rusch D."/>
            <person name="Podicherti R."/>
            <person name="Tsui H.-C.T."/>
            <person name="Winkler M.E."/>
        </authorList>
    </citation>
    <scope>NUCLEOTIDE SEQUENCE</scope>
</reference>
<name>A0A382J7N2_9ZZZZ</name>
<organism evidence="2">
    <name type="scientific">marine metagenome</name>
    <dbReference type="NCBI Taxonomy" id="408172"/>
    <lineage>
        <taxon>unclassified sequences</taxon>
        <taxon>metagenomes</taxon>
        <taxon>ecological metagenomes</taxon>
    </lineage>
</organism>
<feature type="transmembrane region" description="Helical" evidence="1">
    <location>
        <begin position="134"/>
        <end position="155"/>
    </location>
</feature>
<evidence type="ECO:0000256" key="1">
    <source>
        <dbReference type="SAM" id="Phobius"/>
    </source>
</evidence>
<keyword evidence="1" id="KW-1133">Transmembrane helix</keyword>